<dbReference type="PANTHER" id="PTHR11405:SF53">
    <property type="entry name" value="CARBAMOYL-PHOSPHATE SYNTHASE [AMMONIA], MITOCHONDRIAL"/>
    <property type="match status" value="1"/>
</dbReference>
<reference evidence="7 8" key="1">
    <citation type="submission" date="2013-09" db="EMBL/GenBank/DDBJ databases">
        <title>Corchorus capsularis genome sequencing.</title>
        <authorList>
            <person name="Alam M."/>
            <person name="Haque M.S."/>
            <person name="Islam M.S."/>
            <person name="Emdad E.M."/>
            <person name="Islam M.M."/>
            <person name="Ahmed B."/>
            <person name="Halim A."/>
            <person name="Hossen Q.M.M."/>
            <person name="Hossain M.Z."/>
            <person name="Ahmed R."/>
            <person name="Khan M.M."/>
            <person name="Islam R."/>
            <person name="Rashid M.M."/>
            <person name="Khan S.A."/>
            <person name="Rahman M.S."/>
            <person name="Alam M."/>
        </authorList>
    </citation>
    <scope>NUCLEOTIDE SEQUENCE [LARGE SCALE GENOMIC DNA]</scope>
    <source>
        <strain evidence="8">cv. CVL-1</strain>
        <tissue evidence="7">Whole seedling</tissue>
    </source>
</reference>
<evidence type="ECO:0000256" key="5">
    <source>
        <dbReference type="ARBA" id="ARBA00022840"/>
    </source>
</evidence>
<dbReference type="Pfam" id="PF18052">
    <property type="entry name" value="Rx_N"/>
    <property type="match status" value="1"/>
</dbReference>
<name>A0A1R3HTG9_COCAP</name>
<evidence type="ECO:0000256" key="2">
    <source>
        <dbReference type="ARBA" id="ARBA00022737"/>
    </source>
</evidence>
<dbReference type="GO" id="GO:0006952">
    <property type="term" value="P:defense response"/>
    <property type="evidence" value="ECO:0007669"/>
    <property type="project" value="UniProtKB-KW"/>
</dbReference>
<dbReference type="STRING" id="210143.A0A1R3HTG9"/>
<feature type="domain" description="Disease resistance N-terminal" evidence="6">
    <location>
        <begin position="7"/>
        <end position="89"/>
    </location>
</feature>
<dbReference type="OrthoDB" id="688937at2759"/>
<dbReference type="InterPro" id="IPR038005">
    <property type="entry name" value="RX-like_CC"/>
</dbReference>
<dbReference type="EMBL" id="AWWV01011199">
    <property type="protein sequence ID" value="OMO73520.1"/>
    <property type="molecule type" value="Genomic_DNA"/>
</dbReference>
<dbReference type="AlphaFoldDB" id="A0A1R3HTG9"/>
<sequence length="191" mass="21090">MAEALVTGILKQLGTIAAQTASQQLMLVTGVREEVKSLESRFAAIKCVLEDAEEKQFTNKSIGNWLKKLKDVSYDMEDLLDEWQTAIGHPLAKYAALVMSGMSLNDLNFTKEVTPQHVSVKEAVLPFEKFQGCDVLLGPEMRSTGEVMGIDFEFAIAFAKAQIAAGEKLPMSGTVFINLNDLTKPYLDRAW</sequence>
<dbReference type="GO" id="GO:0004088">
    <property type="term" value="F:carbamoyl-phosphate synthase (glutamine-hydrolyzing) activity"/>
    <property type="evidence" value="ECO:0007669"/>
    <property type="project" value="TreeGrafter"/>
</dbReference>
<gene>
    <name evidence="7" type="ORF">CCACVL1_17234</name>
</gene>
<evidence type="ECO:0000256" key="1">
    <source>
        <dbReference type="ARBA" id="ARBA00022598"/>
    </source>
</evidence>
<proteinExistence type="predicted"/>
<evidence type="ECO:0000259" key="6">
    <source>
        <dbReference type="Pfam" id="PF18052"/>
    </source>
</evidence>
<keyword evidence="2" id="KW-0677">Repeat</keyword>
<dbReference type="Gramene" id="OMO73520">
    <property type="protein sequence ID" value="OMO73520"/>
    <property type="gene ID" value="CCACVL1_17234"/>
</dbReference>
<dbReference type="PANTHER" id="PTHR11405">
    <property type="entry name" value="CARBAMOYLTRANSFERASE FAMILY MEMBER"/>
    <property type="match status" value="1"/>
</dbReference>
<dbReference type="InterPro" id="IPR041118">
    <property type="entry name" value="Rx_N"/>
</dbReference>
<evidence type="ECO:0000313" key="7">
    <source>
        <dbReference type="EMBL" id="OMO73520.1"/>
    </source>
</evidence>
<comment type="caution">
    <text evidence="7">The sequence shown here is derived from an EMBL/GenBank/DDBJ whole genome shotgun (WGS) entry which is preliminary data.</text>
</comment>
<dbReference type="Proteomes" id="UP000188268">
    <property type="component" value="Unassembled WGS sequence"/>
</dbReference>
<accession>A0A1R3HTG9</accession>
<evidence type="ECO:0000313" key="8">
    <source>
        <dbReference type="Proteomes" id="UP000188268"/>
    </source>
</evidence>
<dbReference type="GO" id="GO:0006541">
    <property type="term" value="P:glutamine metabolic process"/>
    <property type="evidence" value="ECO:0007669"/>
    <property type="project" value="TreeGrafter"/>
</dbReference>
<dbReference type="GO" id="GO:0005737">
    <property type="term" value="C:cytoplasm"/>
    <property type="evidence" value="ECO:0007669"/>
    <property type="project" value="TreeGrafter"/>
</dbReference>
<dbReference type="CDD" id="cd14798">
    <property type="entry name" value="RX-CC_like"/>
    <property type="match status" value="1"/>
</dbReference>
<keyword evidence="1" id="KW-0436">Ligase</keyword>
<keyword evidence="4" id="KW-0611">Plant defense</keyword>
<dbReference type="SUPFAM" id="SSF56059">
    <property type="entry name" value="Glutathione synthetase ATP-binding domain-like"/>
    <property type="match status" value="1"/>
</dbReference>
<evidence type="ECO:0000256" key="3">
    <source>
        <dbReference type="ARBA" id="ARBA00022741"/>
    </source>
</evidence>
<organism evidence="7 8">
    <name type="scientific">Corchorus capsularis</name>
    <name type="common">Jute</name>
    <dbReference type="NCBI Taxonomy" id="210143"/>
    <lineage>
        <taxon>Eukaryota</taxon>
        <taxon>Viridiplantae</taxon>
        <taxon>Streptophyta</taxon>
        <taxon>Embryophyta</taxon>
        <taxon>Tracheophyta</taxon>
        <taxon>Spermatophyta</taxon>
        <taxon>Magnoliopsida</taxon>
        <taxon>eudicotyledons</taxon>
        <taxon>Gunneridae</taxon>
        <taxon>Pentapetalae</taxon>
        <taxon>rosids</taxon>
        <taxon>malvids</taxon>
        <taxon>Malvales</taxon>
        <taxon>Malvaceae</taxon>
        <taxon>Grewioideae</taxon>
        <taxon>Apeibeae</taxon>
        <taxon>Corchorus</taxon>
    </lineage>
</organism>
<protein>
    <recommendedName>
        <fullName evidence="6">Disease resistance N-terminal domain-containing protein</fullName>
    </recommendedName>
</protein>
<keyword evidence="5" id="KW-0067">ATP-binding</keyword>
<dbReference type="Gene3D" id="3.30.470.20">
    <property type="entry name" value="ATP-grasp fold, B domain"/>
    <property type="match status" value="1"/>
</dbReference>
<dbReference type="GO" id="GO:0005524">
    <property type="term" value="F:ATP binding"/>
    <property type="evidence" value="ECO:0007669"/>
    <property type="project" value="UniProtKB-KW"/>
</dbReference>
<keyword evidence="8" id="KW-1185">Reference proteome</keyword>
<evidence type="ECO:0000256" key="4">
    <source>
        <dbReference type="ARBA" id="ARBA00022821"/>
    </source>
</evidence>
<keyword evidence="3" id="KW-0547">Nucleotide-binding</keyword>